<keyword evidence="2" id="KW-1185">Reference proteome</keyword>
<dbReference type="InterPro" id="IPR027417">
    <property type="entry name" value="P-loop_NTPase"/>
</dbReference>
<reference evidence="1 2" key="1">
    <citation type="submission" date="2024-09" db="EMBL/GenBank/DDBJ databases">
        <title>Floridaenema gen nov. (Aerosakkonemataceae, Aerosakkonematales ord. nov., Cyanobacteria) from benthic tropical and subtropical fresh waters, with the description of four new species.</title>
        <authorList>
            <person name="Moretto J.A."/>
            <person name="Berthold D.E."/>
            <person name="Lefler F.W."/>
            <person name="Huang I.-S."/>
            <person name="Laughinghouse H. IV."/>
        </authorList>
    </citation>
    <scope>NUCLEOTIDE SEQUENCE [LARGE SCALE GENOMIC DNA]</scope>
    <source>
        <strain evidence="1 2">BLCC-F167</strain>
    </source>
</reference>
<dbReference type="SUPFAM" id="SSF52540">
    <property type="entry name" value="P-loop containing nucleoside triphosphate hydrolases"/>
    <property type="match status" value="1"/>
</dbReference>
<dbReference type="Proteomes" id="UP001576780">
    <property type="component" value="Unassembled WGS sequence"/>
</dbReference>
<organism evidence="1 2">
    <name type="scientific">Floridaenema evergladense BLCC-F167</name>
    <dbReference type="NCBI Taxonomy" id="3153639"/>
    <lineage>
        <taxon>Bacteria</taxon>
        <taxon>Bacillati</taxon>
        <taxon>Cyanobacteriota</taxon>
        <taxon>Cyanophyceae</taxon>
        <taxon>Oscillatoriophycideae</taxon>
        <taxon>Aerosakkonematales</taxon>
        <taxon>Aerosakkonemataceae</taxon>
        <taxon>Floridanema</taxon>
        <taxon>Floridanema evergladense</taxon>
    </lineage>
</organism>
<evidence type="ECO:0000313" key="1">
    <source>
        <dbReference type="EMBL" id="MFB2837574.1"/>
    </source>
</evidence>
<sequence>MRELKITMFGPRYVGKTSLLTAMYQQLEDKNRHISIQLTPDLNTSSTLGERLAELKSLSEDFDASKGIASSEAAAGPNSLRSFIFDLGKKGTKPSLRLHFQDYPGGYILTKDKEEQEFIKKLLTECVAVLIAIDAPSIMEDKGKWHQHRNRSYEITDWFKRYYVDIKSPRLVILAPVKCETYLQDSKSALKLLQRIKQEYANLLAFFKADLLVSKVAVVVTPVQTVGNVFFSRIEVINGQPHFFFSKQDYEAEYNPQDAEQPLKYLLRFLLKIHIQGQWGMFNFIRDLFGLDNELKEVAREFAKDCKTTGGFEVIQGKNWLNI</sequence>
<comment type="caution">
    <text evidence="1">The sequence shown here is derived from an EMBL/GenBank/DDBJ whole genome shotgun (WGS) entry which is preliminary data.</text>
</comment>
<name>A0ABV4WR75_9CYAN</name>
<dbReference type="RefSeq" id="WP_413279918.1">
    <property type="nucleotide sequence ID" value="NZ_JBHFNT010000216.1"/>
</dbReference>
<evidence type="ECO:0000313" key="2">
    <source>
        <dbReference type="Proteomes" id="UP001576780"/>
    </source>
</evidence>
<protein>
    <submittedName>
        <fullName evidence="1">Uncharacterized protein</fullName>
    </submittedName>
</protein>
<gene>
    <name evidence="1" type="ORF">ACE1CA_23845</name>
</gene>
<proteinExistence type="predicted"/>
<dbReference type="EMBL" id="JBHFNT010000216">
    <property type="protein sequence ID" value="MFB2837574.1"/>
    <property type="molecule type" value="Genomic_DNA"/>
</dbReference>
<accession>A0ABV4WR75</accession>